<dbReference type="GO" id="GO:0006269">
    <property type="term" value="P:DNA replication, synthesis of primer"/>
    <property type="evidence" value="ECO:0007669"/>
    <property type="project" value="UniProtKB-KW"/>
</dbReference>
<keyword evidence="2" id="KW-0240">DNA-directed RNA polymerase</keyword>
<evidence type="ECO:0000256" key="2">
    <source>
        <dbReference type="RuleBase" id="RU003514"/>
    </source>
</evidence>
<evidence type="ECO:0000313" key="4">
    <source>
        <dbReference type="EMBL" id="KAK7275562.1"/>
    </source>
</evidence>
<feature type="region of interest" description="Disordered" evidence="3">
    <location>
        <begin position="260"/>
        <end position="280"/>
    </location>
</feature>
<dbReference type="PANTHER" id="PTHR10536">
    <property type="entry name" value="DNA PRIMASE SMALL SUBUNIT"/>
    <property type="match status" value="1"/>
</dbReference>
<proteinExistence type="inferred from homology"/>
<keyword evidence="2" id="KW-0235">DNA replication</keyword>
<organism evidence="4 5">
    <name type="scientific">Crotalaria pallida</name>
    <name type="common">Smooth rattlebox</name>
    <name type="synonym">Crotalaria striata</name>
    <dbReference type="NCBI Taxonomy" id="3830"/>
    <lineage>
        <taxon>Eukaryota</taxon>
        <taxon>Viridiplantae</taxon>
        <taxon>Streptophyta</taxon>
        <taxon>Embryophyta</taxon>
        <taxon>Tracheophyta</taxon>
        <taxon>Spermatophyta</taxon>
        <taxon>Magnoliopsida</taxon>
        <taxon>eudicotyledons</taxon>
        <taxon>Gunneridae</taxon>
        <taxon>Pentapetalae</taxon>
        <taxon>rosids</taxon>
        <taxon>fabids</taxon>
        <taxon>Fabales</taxon>
        <taxon>Fabaceae</taxon>
        <taxon>Papilionoideae</taxon>
        <taxon>50 kb inversion clade</taxon>
        <taxon>genistoids sensu lato</taxon>
        <taxon>core genistoids</taxon>
        <taxon>Crotalarieae</taxon>
        <taxon>Crotalaria</taxon>
    </lineage>
</organism>
<keyword evidence="2" id="KW-0804">Transcription</keyword>
<name>A0AAN9FFM2_CROPI</name>
<dbReference type="Proteomes" id="UP001372338">
    <property type="component" value="Unassembled WGS sequence"/>
</dbReference>
<evidence type="ECO:0000256" key="3">
    <source>
        <dbReference type="SAM" id="MobiDB-lite"/>
    </source>
</evidence>
<dbReference type="GO" id="GO:0003899">
    <property type="term" value="F:DNA-directed RNA polymerase activity"/>
    <property type="evidence" value="ECO:0007669"/>
    <property type="project" value="InterPro"/>
</dbReference>
<dbReference type="EMBL" id="JAYWIO010000003">
    <property type="protein sequence ID" value="KAK7275562.1"/>
    <property type="molecule type" value="Genomic_DNA"/>
</dbReference>
<gene>
    <name evidence="4" type="ORF">RIF29_16681</name>
</gene>
<reference evidence="4 5" key="1">
    <citation type="submission" date="2024-01" db="EMBL/GenBank/DDBJ databases">
        <title>The genomes of 5 underutilized Papilionoideae crops provide insights into root nodulation and disease resistanc.</title>
        <authorList>
            <person name="Yuan L."/>
        </authorList>
    </citation>
    <scope>NUCLEOTIDE SEQUENCE [LARGE SCALE GENOMIC DNA]</scope>
    <source>
        <strain evidence="4">ZHUSHIDOU_FW_LH</strain>
        <tissue evidence="4">Leaf</tissue>
    </source>
</reference>
<dbReference type="Gene3D" id="3.90.920.10">
    <property type="entry name" value="DNA primase, PRIM domain"/>
    <property type="match status" value="2"/>
</dbReference>
<dbReference type="InterPro" id="IPR002755">
    <property type="entry name" value="DNA_primase_S"/>
</dbReference>
<sequence length="305" mass="34894">MATAMKHDYSINNWLFETDGKHPACYPSYLGRREFSYTLDNDIYVHFQSFNSAAEFENSIKDKCSFKIDIGPVYNFDVRSCCDLYNSISAITSELRGKWQENRRSSSVKEDINVVRWEQLKQLLQSGKYKAQRLHRCVEEIAFSFTYPRLDMEVSKHMNHLLKAPFCVHPQTGRVCVPIDPNHCEVPGQLFASLPVLLSLLEELNREGLTTDVEGEWNKTSLGSAIRLFRFSFLQPYWKLASVQYDLLYWLRTSQINPGSKNGNLAKEHPSNSGSSDTIIGNSVEQTLMPAMLSSPPSKSHLLKH</sequence>
<protein>
    <recommendedName>
        <fullName evidence="2">DNA primase</fullName>
        <ecNumber evidence="2">2.7.7.-</ecNumber>
    </recommendedName>
</protein>
<comment type="similarity">
    <text evidence="1 2">Belongs to the eukaryotic-type primase small subunit family.</text>
</comment>
<feature type="compositionally biased region" description="Polar residues" evidence="3">
    <location>
        <begin position="271"/>
        <end position="280"/>
    </location>
</feature>
<dbReference type="EC" id="2.7.7.-" evidence="2"/>
<dbReference type="AlphaFoldDB" id="A0AAN9FFM2"/>
<dbReference type="Pfam" id="PF01896">
    <property type="entry name" value="DNA_primase_S"/>
    <property type="match status" value="1"/>
</dbReference>
<evidence type="ECO:0000256" key="1">
    <source>
        <dbReference type="ARBA" id="ARBA00009762"/>
    </source>
</evidence>
<evidence type="ECO:0000313" key="5">
    <source>
        <dbReference type="Proteomes" id="UP001372338"/>
    </source>
</evidence>
<accession>A0AAN9FFM2</accession>
<keyword evidence="2" id="KW-0639">Primosome</keyword>
<keyword evidence="2" id="KW-0808">Transferase</keyword>
<comment type="caution">
    <text evidence="4">The sequence shown here is derived from an EMBL/GenBank/DDBJ whole genome shotgun (WGS) entry which is preliminary data.</text>
</comment>
<dbReference type="GO" id="GO:0000428">
    <property type="term" value="C:DNA-directed RNA polymerase complex"/>
    <property type="evidence" value="ECO:0007669"/>
    <property type="project" value="UniProtKB-KW"/>
</dbReference>
<keyword evidence="5" id="KW-1185">Reference proteome</keyword>
<dbReference type="SUPFAM" id="SSF56747">
    <property type="entry name" value="Prim-pol domain"/>
    <property type="match status" value="1"/>
</dbReference>